<dbReference type="PROSITE" id="PS50977">
    <property type="entry name" value="HTH_TETR_2"/>
    <property type="match status" value="1"/>
</dbReference>
<keyword evidence="1 2" id="KW-0238">DNA-binding</keyword>
<dbReference type="InterPro" id="IPR001647">
    <property type="entry name" value="HTH_TetR"/>
</dbReference>
<feature type="DNA-binding region" description="H-T-H motif" evidence="2">
    <location>
        <begin position="35"/>
        <end position="54"/>
    </location>
</feature>
<dbReference type="EMBL" id="JBHTGR010000005">
    <property type="protein sequence ID" value="MFC7746384.1"/>
    <property type="molecule type" value="Genomic_DNA"/>
</dbReference>
<evidence type="ECO:0000256" key="2">
    <source>
        <dbReference type="PROSITE-ProRule" id="PRU00335"/>
    </source>
</evidence>
<evidence type="ECO:0000313" key="4">
    <source>
        <dbReference type="EMBL" id="MFC7746384.1"/>
    </source>
</evidence>
<dbReference type="Pfam" id="PF00440">
    <property type="entry name" value="TetR_N"/>
    <property type="match status" value="1"/>
</dbReference>
<comment type="caution">
    <text evidence="4">The sequence shown here is derived from an EMBL/GenBank/DDBJ whole genome shotgun (WGS) entry which is preliminary data.</text>
</comment>
<keyword evidence="5" id="KW-1185">Reference proteome</keyword>
<organism evidence="4 5">
    <name type="scientific">Lentibacillus kimchii</name>
    <dbReference type="NCBI Taxonomy" id="1542911"/>
    <lineage>
        <taxon>Bacteria</taxon>
        <taxon>Bacillati</taxon>
        <taxon>Bacillota</taxon>
        <taxon>Bacilli</taxon>
        <taxon>Bacillales</taxon>
        <taxon>Bacillaceae</taxon>
        <taxon>Lentibacillus</taxon>
    </lineage>
</organism>
<gene>
    <name evidence="4" type="ORF">ACFQU8_03900</name>
</gene>
<accession>A0ABW2URJ1</accession>
<dbReference type="InterPro" id="IPR009057">
    <property type="entry name" value="Homeodomain-like_sf"/>
</dbReference>
<protein>
    <submittedName>
        <fullName evidence="4">TetR/AcrR family transcriptional regulator</fullName>
    </submittedName>
</protein>
<name>A0ABW2URJ1_9BACI</name>
<dbReference type="PRINTS" id="PR00455">
    <property type="entry name" value="HTHTETR"/>
</dbReference>
<feature type="domain" description="HTH tetR-type" evidence="3">
    <location>
        <begin position="12"/>
        <end position="72"/>
    </location>
</feature>
<dbReference type="InterPro" id="IPR050109">
    <property type="entry name" value="HTH-type_TetR-like_transc_reg"/>
</dbReference>
<sequence length="198" mass="22807">MKRSQTKHETLQQTNEQILNAAQQLFMEKGYRAVTTRDIAAKCGISQPALYYHYPNKQTLYIAMLEMFVSSIQSKLEAISEETTAKRLETMLEVLSEEHPTSIMMMIHDIFVEFSEDNQRYIYFLWKQTYLEPFVRIFEEMKLDNLLRDTITPDAAARFCLLTVGQDMSAGGSKESDSLTGRYASLVDLILHGTQKPD</sequence>
<dbReference type="Proteomes" id="UP001596620">
    <property type="component" value="Unassembled WGS sequence"/>
</dbReference>
<evidence type="ECO:0000313" key="5">
    <source>
        <dbReference type="Proteomes" id="UP001596620"/>
    </source>
</evidence>
<dbReference type="Gene3D" id="1.10.357.10">
    <property type="entry name" value="Tetracycline Repressor, domain 2"/>
    <property type="match status" value="1"/>
</dbReference>
<evidence type="ECO:0000259" key="3">
    <source>
        <dbReference type="PROSITE" id="PS50977"/>
    </source>
</evidence>
<dbReference type="PANTHER" id="PTHR30055:SF226">
    <property type="entry name" value="HTH-TYPE TRANSCRIPTIONAL REGULATOR PKSA"/>
    <property type="match status" value="1"/>
</dbReference>
<evidence type="ECO:0000256" key="1">
    <source>
        <dbReference type="ARBA" id="ARBA00023125"/>
    </source>
</evidence>
<reference evidence="5" key="1">
    <citation type="journal article" date="2019" name="Int. J. Syst. Evol. Microbiol.">
        <title>The Global Catalogue of Microorganisms (GCM) 10K type strain sequencing project: providing services to taxonomists for standard genome sequencing and annotation.</title>
        <authorList>
            <consortium name="The Broad Institute Genomics Platform"/>
            <consortium name="The Broad Institute Genome Sequencing Center for Infectious Disease"/>
            <person name="Wu L."/>
            <person name="Ma J."/>
        </authorList>
    </citation>
    <scope>NUCLEOTIDE SEQUENCE [LARGE SCALE GENOMIC DNA]</scope>
    <source>
        <strain evidence="5">JCM 30234</strain>
    </source>
</reference>
<dbReference type="RefSeq" id="WP_382357868.1">
    <property type="nucleotide sequence ID" value="NZ_JBHTGR010000005.1"/>
</dbReference>
<dbReference type="PANTHER" id="PTHR30055">
    <property type="entry name" value="HTH-TYPE TRANSCRIPTIONAL REGULATOR RUTR"/>
    <property type="match status" value="1"/>
</dbReference>
<proteinExistence type="predicted"/>
<dbReference type="SUPFAM" id="SSF46689">
    <property type="entry name" value="Homeodomain-like"/>
    <property type="match status" value="1"/>
</dbReference>